<dbReference type="InterPro" id="IPR029001">
    <property type="entry name" value="ITPase-like_fam"/>
</dbReference>
<feature type="binding site" evidence="10">
    <location>
        <position position="177"/>
    </location>
    <ligand>
        <name>substrate</name>
    </ligand>
</feature>
<evidence type="ECO:0000256" key="4">
    <source>
        <dbReference type="ARBA" id="ARBA00022741"/>
    </source>
</evidence>
<dbReference type="GO" id="GO:0009146">
    <property type="term" value="P:purine nucleoside triphosphate catabolic process"/>
    <property type="evidence" value="ECO:0007669"/>
    <property type="project" value="UniProtKB-UniRule"/>
</dbReference>
<sequence length="202" mass="22317">MKLIFATHNQGKLKEMRALLAGLPYEVLSAQQAGVADEVEEDGQTLEQNALKKAHSVAKQTGQWAVADDTGLFIEALNGRPGVRSARWAGESRDEQTMIDFTLRQLIGIPAKQRGAFFESVIALVSPAGKELILRGKVTGKILETPRGTIRPHLPYDCLFLPLGSELTFAEMSDEKKNSMSHRGNAFRQLKEYLNTHELESA</sequence>
<name>A0A1G1Y2A9_9BACT</name>
<dbReference type="GO" id="GO:0017111">
    <property type="term" value="F:ribonucleoside triphosphate phosphatase activity"/>
    <property type="evidence" value="ECO:0007669"/>
    <property type="project" value="InterPro"/>
</dbReference>
<reference evidence="12 13" key="1">
    <citation type="journal article" date="2016" name="Nat. Commun.">
        <title>Thousands of microbial genomes shed light on interconnected biogeochemical processes in an aquifer system.</title>
        <authorList>
            <person name="Anantharaman K."/>
            <person name="Brown C.T."/>
            <person name="Hug L.A."/>
            <person name="Sharon I."/>
            <person name="Castelle C.J."/>
            <person name="Probst A.J."/>
            <person name="Thomas B.C."/>
            <person name="Singh A."/>
            <person name="Wilkins M.J."/>
            <person name="Karaoz U."/>
            <person name="Brodie E.L."/>
            <person name="Williams K.H."/>
            <person name="Hubbard S.S."/>
            <person name="Banfield J.F."/>
        </authorList>
    </citation>
    <scope>NUCLEOTIDE SEQUENCE [LARGE SCALE GENOMIC DNA]</scope>
</reference>
<dbReference type="GO" id="GO:0036220">
    <property type="term" value="F:ITP diphosphatase activity"/>
    <property type="evidence" value="ECO:0007669"/>
    <property type="project" value="UniProtKB-UniRule"/>
</dbReference>
<dbReference type="PANTHER" id="PTHR11067">
    <property type="entry name" value="INOSINE TRIPHOSPHATE PYROPHOSPHATASE/HAM1 PROTEIN"/>
    <property type="match status" value="1"/>
</dbReference>
<dbReference type="EMBL" id="MHIG01000033">
    <property type="protein sequence ID" value="OGY46371.1"/>
    <property type="molecule type" value="Genomic_DNA"/>
</dbReference>
<dbReference type="Proteomes" id="UP000178385">
    <property type="component" value="Unassembled WGS sequence"/>
</dbReference>
<comment type="caution">
    <text evidence="12">The sequence shown here is derived from an EMBL/GenBank/DDBJ whole genome shotgun (WGS) entry which is preliminary data.</text>
</comment>
<keyword evidence="5 10" id="KW-0378">Hydrolase</keyword>
<evidence type="ECO:0000256" key="11">
    <source>
        <dbReference type="RuleBase" id="RU003781"/>
    </source>
</evidence>
<dbReference type="HAMAP" id="MF_01405">
    <property type="entry name" value="Non_canon_purine_NTPase"/>
    <property type="match status" value="1"/>
</dbReference>
<dbReference type="CDD" id="cd00515">
    <property type="entry name" value="HAM1"/>
    <property type="match status" value="1"/>
</dbReference>
<feature type="binding site" evidence="10">
    <location>
        <position position="40"/>
    </location>
    <ligand>
        <name>Mg(2+)</name>
        <dbReference type="ChEBI" id="CHEBI:18420"/>
    </ligand>
</feature>
<comment type="catalytic activity">
    <reaction evidence="8 10">
        <text>dITP + H2O = dIMP + diphosphate + H(+)</text>
        <dbReference type="Rhea" id="RHEA:28342"/>
        <dbReference type="ChEBI" id="CHEBI:15377"/>
        <dbReference type="ChEBI" id="CHEBI:15378"/>
        <dbReference type="ChEBI" id="CHEBI:33019"/>
        <dbReference type="ChEBI" id="CHEBI:61194"/>
        <dbReference type="ChEBI" id="CHEBI:61382"/>
        <dbReference type="EC" id="3.6.1.66"/>
    </reaction>
</comment>
<evidence type="ECO:0000256" key="1">
    <source>
        <dbReference type="ARBA" id="ARBA00008023"/>
    </source>
</evidence>
<dbReference type="Pfam" id="PF01725">
    <property type="entry name" value="Ham1p_like"/>
    <property type="match status" value="1"/>
</dbReference>
<dbReference type="EC" id="3.6.1.66" evidence="10"/>
<comment type="catalytic activity">
    <reaction evidence="10">
        <text>ITP + H2O = IMP + diphosphate + H(+)</text>
        <dbReference type="Rhea" id="RHEA:29399"/>
        <dbReference type="ChEBI" id="CHEBI:15377"/>
        <dbReference type="ChEBI" id="CHEBI:15378"/>
        <dbReference type="ChEBI" id="CHEBI:33019"/>
        <dbReference type="ChEBI" id="CHEBI:58053"/>
        <dbReference type="ChEBI" id="CHEBI:61402"/>
        <dbReference type="EC" id="3.6.1.66"/>
    </reaction>
</comment>
<feature type="binding site" evidence="10">
    <location>
        <begin position="7"/>
        <end position="12"/>
    </location>
    <ligand>
        <name>substrate</name>
    </ligand>
</feature>
<organism evidence="12 13">
    <name type="scientific">Candidatus Buchananbacteria bacterium RIFCSPHIGHO2_01_FULL_47_11b</name>
    <dbReference type="NCBI Taxonomy" id="1797537"/>
    <lineage>
        <taxon>Bacteria</taxon>
        <taxon>Candidatus Buchananiibacteriota</taxon>
    </lineage>
</organism>
<comment type="function">
    <text evidence="10">Pyrophosphatase that catalyzes the hydrolysis of nucleoside triphosphates to their monophosphate derivatives, with a high preference for the non-canonical purine nucleotides XTP (xanthosine triphosphate), dITP (deoxyinosine triphosphate) and ITP. Seems to function as a house-cleaning enzyme that removes non-canonical purine nucleotides from the nucleotide pool, thus preventing their incorporation into DNA/RNA and avoiding chromosomal lesions.</text>
</comment>
<dbReference type="GO" id="GO:0035870">
    <property type="term" value="F:dITP diphosphatase activity"/>
    <property type="evidence" value="ECO:0007669"/>
    <property type="project" value="UniProtKB-UniRule"/>
</dbReference>
<gene>
    <name evidence="12" type="ORF">A2840_00695</name>
</gene>
<evidence type="ECO:0000256" key="10">
    <source>
        <dbReference type="HAMAP-Rule" id="MF_01405"/>
    </source>
</evidence>
<accession>A0A1G1Y2A9</accession>
<comment type="caution">
    <text evidence="10">Lacks conserved residue(s) required for the propagation of feature annotation.</text>
</comment>
<comment type="catalytic activity">
    <reaction evidence="9 10">
        <text>XTP + H2O = XMP + diphosphate + H(+)</text>
        <dbReference type="Rhea" id="RHEA:28610"/>
        <dbReference type="ChEBI" id="CHEBI:15377"/>
        <dbReference type="ChEBI" id="CHEBI:15378"/>
        <dbReference type="ChEBI" id="CHEBI:33019"/>
        <dbReference type="ChEBI" id="CHEBI:57464"/>
        <dbReference type="ChEBI" id="CHEBI:61314"/>
        <dbReference type="EC" id="3.6.1.66"/>
    </reaction>
</comment>
<evidence type="ECO:0000256" key="3">
    <source>
        <dbReference type="ARBA" id="ARBA00022723"/>
    </source>
</evidence>
<dbReference type="PANTHER" id="PTHR11067:SF9">
    <property type="entry name" value="INOSINE TRIPHOSPHATE PYROPHOSPHATASE"/>
    <property type="match status" value="1"/>
</dbReference>
<evidence type="ECO:0000256" key="6">
    <source>
        <dbReference type="ARBA" id="ARBA00022842"/>
    </source>
</evidence>
<feature type="active site" description="Proton acceptor" evidence="10">
    <location>
        <position position="69"/>
    </location>
</feature>
<dbReference type="FunFam" id="3.90.950.10:FF:000001">
    <property type="entry name" value="dITP/XTP pyrophosphatase"/>
    <property type="match status" value="1"/>
</dbReference>
<proteinExistence type="inferred from homology"/>
<evidence type="ECO:0000256" key="8">
    <source>
        <dbReference type="ARBA" id="ARBA00051875"/>
    </source>
</evidence>
<keyword evidence="3 10" id="KW-0479">Metal-binding</keyword>
<protein>
    <recommendedName>
        <fullName evidence="10">dITP/XTP pyrophosphatase</fullName>
        <ecNumber evidence="10">3.6.1.66</ecNumber>
    </recommendedName>
    <alternativeName>
        <fullName evidence="10">Non-canonical purine NTP pyrophosphatase</fullName>
    </alternativeName>
    <alternativeName>
        <fullName evidence="10">Non-standard purine NTP pyrophosphatase</fullName>
    </alternativeName>
    <alternativeName>
        <fullName evidence="10">Nucleoside-triphosphate diphosphatase</fullName>
    </alternativeName>
    <alternativeName>
        <fullName evidence="10">Nucleoside-triphosphate pyrophosphatase</fullName>
        <shortName evidence="10">NTPase</shortName>
    </alternativeName>
</protein>
<dbReference type="SUPFAM" id="SSF52972">
    <property type="entry name" value="ITPase-like"/>
    <property type="match status" value="1"/>
</dbReference>
<dbReference type="GO" id="GO:0036222">
    <property type="term" value="F:XTP diphosphatase activity"/>
    <property type="evidence" value="ECO:0007669"/>
    <property type="project" value="UniProtKB-UniRule"/>
</dbReference>
<evidence type="ECO:0000256" key="9">
    <source>
        <dbReference type="ARBA" id="ARBA00052017"/>
    </source>
</evidence>
<dbReference type="GO" id="GO:0046872">
    <property type="term" value="F:metal ion binding"/>
    <property type="evidence" value="ECO:0007669"/>
    <property type="project" value="UniProtKB-KW"/>
</dbReference>
<dbReference type="GO" id="GO:0009117">
    <property type="term" value="P:nucleotide metabolic process"/>
    <property type="evidence" value="ECO:0007669"/>
    <property type="project" value="UniProtKB-KW"/>
</dbReference>
<dbReference type="GO" id="GO:0000166">
    <property type="term" value="F:nucleotide binding"/>
    <property type="evidence" value="ECO:0007669"/>
    <property type="project" value="UniProtKB-KW"/>
</dbReference>
<comment type="similarity">
    <text evidence="1 10 11">Belongs to the HAM1 NTPase family.</text>
</comment>
<feature type="binding site" evidence="10">
    <location>
        <position position="70"/>
    </location>
    <ligand>
        <name>substrate</name>
    </ligand>
</feature>
<comment type="subunit">
    <text evidence="2 10">Homodimer.</text>
</comment>
<dbReference type="AlphaFoldDB" id="A0A1G1Y2A9"/>
<evidence type="ECO:0000313" key="12">
    <source>
        <dbReference type="EMBL" id="OGY46371.1"/>
    </source>
</evidence>
<keyword evidence="7 10" id="KW-0546">Nucleotide metabolism</keyword>
<feature type="binding site" evidence="10">
    <location>
        <begin position="182"/>
        <end position="183"/>
    </location>
    <ligand>
        <name>substrate</name>
    </ligand>
</feature>
<dbReference type="InterPro" id="IPR020922">
    <property type="entry name" value="dITP/XTP_pyrophosphatase"/>
</dbReference>
<feature type="binding site" evidence="10">
    <location>
        <position position="69"/>
    </location>
    <ligand>
        <name>Mg(2+)</name>
        <dbReference type="ChEBI" id="CHEBI:18420"/>
    </ligand>
</feature>
<dbReference type="GO" id="GO:0005829">
    <property type="term" value="C:cytosol"/>
    <property type="evidence" value="ECO:0007669"/>
    <property type="project" value="TreeGrafter"/>
</dbReference>
<keyword evidence="4 10" id="KW-0547">Nucleotide-binding</keyword>
<evidence type="ECO:0000256" key="7">
    <source>
        <dbReference type="ARBA" id="ARBA00023080"/>
    </source>
</evidence>
<evidence type="ECO:0000313" key="13">
    <source>
        <dbReference type="Proteomes" id="UP000178385"/>
    </source>
</evidence>
<dbReference type="NCBIfam" id="TIGR00042">
    <property type="entry name" value="RdgB/HAM1 family non-canonical purine NTP pyrophosphatase"/>
    <property type="match status" value="1"/>
</dbReference>
<dbReference type="InterPro" id="IPR002637">
    <property type="entry name" value="RdgB/HAM1"/>
</dbReference>
<dbReference type="Gene3D" id="3.90.950.10">
    <property type="match status" value="1"/>
</dbReference>
<keyword evidence="6 10" id="KW-0460">Magnesium</keyword>
<evidence type="ECO:0000256" key="5">
    <source>
        <dbReference type="ARBA" id="ARBA00022801"/>
    </source>
</evidence>
<evidence type="ECO:0000256" key="2">
    <source>
        <dbReference type="ARBA" id="ARBA00011738"/>
    </source>
</evidence>
<comment type="cofactor">
    <cofactor evidence="10">
        <name>Mg(2+)</name>
        <dbReference type="ChEBI" id="CHEBI:18420"/>
    </cofactor>
    <text evidence="10">Binds 1 Mg(2+) ion per subunit.</text>
</comment>